<name>A0AAQ3N6X0_VIGMU</name>
<dbReference type="GO" id="GO:0005634">
    <property type="term" value="C:nucleus"/>
    <property type="evidence" value="ECO:0007669"/>
    <property type="project" value="UniProtKB-SubCell"/>
</dbReference>
<evidence type="ECO:0000313" key="6">
    <source>
        <dbReference type="EMBL" id="WVZ04328.1"/>
    </source>
</evidence>
<evidence type="ECO:0000256" key="4">
    <source>
        <dbReference type="ARBA" id="ARBA00023187"/>
    </source>
</evidence>
<reference evidence="6 7" key="1">
    <citation type="journal article" date="2023" name="Life. Sci Alliance">
        <title>Evolutionary insights into 3D genome organization and epigenetic landscape of Vigna mungo.</title>
        <authorList>
            <person name="Junaid A."/>
            <person name="Singh B."/>
            <person name="Bhatia S."/>
        </authorList>
    </citation>
    <scope>NUCLEOTIDE SEQUENCE [LARGE SCALE GENOMIC DNA]</scope>
    <source>
        <strain evidence="6">Urdbean</strain>
    </source>
</reference>
<dbReference type="GO" id="GO:0006397">
    <property type="term" value="P:mRNA processing"/>
    <property type="evidence" value="ECO:0007669"/>
    <property type="project" value="UniProtKB-KW"/>
</dbReference>
<evidence type="ECO:0000256" key="3">
    <source>
        <dbReference type="ARBA" id="ARBA00022737"/>
    </source>
</evidence>
<dbReference type="Proteomes" id="UP001374535">
    <property type="component" value="Chromosome 7"/>
</dbReference>
<sequence length="161" mass="18405">MLDKSLLLVWFFNSLEINEFTYILRCAAHDHLGGAGTFGLIDKDCHALKFCQCFQIFEKSLQCTFSTVEERASDYLSPHLKNTEGLLHLYMYWARLETKLGKDVTAARGVWENCLKICGSMLQSWTGYIAMEVELGHINEARSIYKRCYSKRLSGTGSEVQ</sequence>
<dbReference type="PANTHER" id="PTHR17204:SF25">
    <property type="entry name" value="RRM DOMAIN-CONTAINING PROTEIN"/>
    <property type="match status" value="1"/>
</dbReference>
<dbReference type="SUPFAM" id="SSF48452">
    <property type="entry name" value="TPR-like"/>
    <property type="match status" value="1"/>
</dbReference>
<keyword evidence="3" id="KW-0677">Repeat</keyword>
<evidence type="ECO:0000256" key="1">
    <source>
        <dbReference type="ARBA" id="ARBA00004123"/>
    </source>
</evidence>
<evidence type="ECO:0000313" key="7">
    <source>
        <dbReference type="Proteomes" id="UP001374535"/>
    </source>
</evidence>
<dbReference type="Gene3D" id="1.25.40.10">
    <property type="entry name" value="Tetratricopeptide repeat domain"/>
    <property type="match status" value="1"/>
</dbReference>
<protein>
    <submittedName>
        <fullName evidence="6">Uncharacterized protein</fullName>
    </submittedName>
</protein>
<dbReference type="InterPro" id="IPR011990">
    <property type="entry name" value="TPR-like_helical_dom_sf"/>
</dbReference>
<keyword evidence="4" id="KW-0508">mRNA splicing</keyword>
<accession>A0AAQ3N6X0</accession>
<dbReference type="PANTHER" id="PTHR17204">
    <property type="entry name" value="PRE-MRNA PROCESSING PROTEIN PRP39-RELATED"/>
    <property type="match status" value="1"/>
</dbReference>
<keyword evidence="5" id="KW-0539">Nucleus</keyword>
<dbReference type="EMBL" id="CP144694">
    <property type="protein sequence ID" value="WVZ04328.1"/>
    <property type="molecule type" value="Genomic_DNA"/>
</dbReference>
<dbReference type="AlphaFoldDB" id="A0AAQ3N6X0"/>
<dbReference type="GO" id="GO:0008380">
    <property type="term" value="P:RNA splicing"/>
    <property type="evidence" value="ECO:0007669"/>
    <property type="project" value="UniProtKB-KW"/>
</dbReference>
<keyword evidence="7" id="KW-1185">Reference proteome</keyword>
<gene>
    <name evidence="6" type="ORF">V8G54_025134</name>
</gene>
<proteinExistence type="predicted"/>
<comment type="subcellular location">
    <subcellularLocation>
        <location evidence="1">Nucleus</location>
    </subcellularLocation>
</comment>
<evidence type="ECO:0000256" key="2">
    <source>
        <dbReference type="ARBA" id="ARBA00022664"/>
    </source>
</evidence>
<keyword evidence="2" id="KW-0507">mRNA processing</keyword>
<evidence type="ECO:0000256" key="5">
    <source>
        <dbReference type="ARBA" id="ARBA00023242"/>
    </source>
</evidence>
<organism evidence="6 7">
    <name type="scientific">Vigna mungo</name>
    <name type="common">Black gram</name>
    <name type="synonym">Phaseolus mungo</name>
    <dbReference type="NCBI Taxonomy" id="3915"/>
    <lineage>
        <taxon>Eukaryota</taxon>
        <taxon>Viridiplantae</taxon>
        <taxon>Streptophyta</taxon>
        <taxon>Embryophyta</taxon>
        <taxon>Tracheophyta</taxon>
        <taxon>Spermatophyta</taxon>
        <taxon>Magnoliopsida</taxon>
        <taxon>eudicotyledons</taxon>
        <taxon>Gunneridae</taxon>
        <taxon>Pentapetalae</taxon>
        <taxon>rosids</taxon>
        <taxon>fabids</taxon>
        <taxon>Fabales</taxon>
        <taxon>Fabaceae</taxon>
        <taxon>Papilionoideae</taxon>
        <taxon>50 kb inversion clade</taxon>
        <taxon>NPAAA clade</taxon>
        <taxon>indigoferoid/millettioid clade</taxon>
        <taxon>Phaseoleae</taxon>
        <taxon>Vigna</taxon>
    </lineage>
</organism>